<sequence>MQVDPPCAGQNVCEVEILAAIGDQAFPQSVLYIHRFALNRGDVMVIREIYSAPSSWRGVTPSDYPQPVESDLHMSSRSTWSVRAYRRHANVHLSDKSTLRATGNSGVALTINAVRLDMRRKMLSIPCVTLSETSSMRWWKPGNRDIIRECCALHATPRFISATAFDSRPDPVPLTSLTYGTMFLGLVVLTMLYGVTCGQVVLYYRNYPEDNWPLKALVAAIMISDTLHQVIITHVTWFYLIWKCDEYPSKCIEAIWSLIAQIAQSEFILFIARCFFIERAWQFGRRKWTLLMFIPAALHLLFGIGYLRAFAQRPSVNDFIGHGPGHQILEILLSVGKACDLTSDVGVTINMYYLLYHARCDGPRISRCMRSVLRKVVYYTVATGLLTCIISFTFVVTYLALPGRMVFLAFYFINSKRWPIQCWLH</sequence>
<feature type="transmembrane region" description="Helical" evidence="1">
    <location>
        <begin position="177"/>
        <end position="204"/>
    </location>
</feature>
<name>A0A165P8U6_9AGAM</name>
<dbReference type="OrthoDB" id="2868589at2759"/>
<feature type="transmembrane region" description="Helical" evidence="1">
    <location>
        <begin position="254"/>
        <end position="276"/>
    </location>
</feature>
<dbReference type="PANTHER" id="PTHR40465:SF1">
    <property type="entry name" value="DUF6534 DOMAIN-CONTAINING PROTEIN"/>
    <property type="match status" value="1"/>
</dbReference>
<evidence type="ECO:0000256" key="1">
    <source>
        <dbReference type="SAM" id="Phobius"/>
    </source>
</evidence>
<dbReference type="InParanoid" id="A0A165P8U6"/>
<reference evidence="3 4" key="1">
    <citation type="journal article" date="2016" name="Mol. Biol. Evol.">
        <title>Comparative Genomics of Early-Diverging Mushroom-Forming Fungi Provides Insights into the Origins of Lignocellulose Decay Capabilities.</title>
        <authorList>
            <person name="Nagy L.G."/>
            <person name="Riley R."/>
            <person name="Tritt A."/>
            <person name="Adam C."/>
            <person name="Daum C."/>
            <person name="Floudas D."/>
            <person name="Sun H."/>
            <person name="Yadav J.S."/>
            <person name="Pangilinan J."/>
            <person name="Larsson K.H."/>
            <person name="Matsuura K."/>
            <person name="Barry K."/>
            <person name="Labutti K."/>
            <person name="Kuo R."/>
            <person name="Ohm R.A."/>
            <person name="Bhattacharya S.S."/>
            <person name="Shirouzu T."/>
            <person name="Yoshinaga Y."/>
            <person name="Martin F.M."/>
            <person name="Grigoriev I.V."/>
            <person name="Hibbett D.S."/>
        </authorList>
    </citation>
    <scope>NUCLEOTIDE SEQUENCE [LARGE SCALE GENOMIC DNA]</scope>
    <source>
        <strain evidence="3 4">HHB14362 ss-1</strain>
    </source>
</reference>
<accession>A0A165P8U6</accession>
<feature type="transmembrane region" description="Helical" evidence="1">
    <location>
        <begin position="216"/>
        <end position="242"/>
    </location>
</feature>
<dbReference type="PANTHER" id="PTHR40465">
    <property type="entry name" value="CHROMOSOME 1, WHOLE GENOME SHOTGUN SEQUENCE"/>
    <property type="match status" value="1"/>
</dbReference>
<dbReference type="Pfam" id="PF20152">
    <property type="entry name" value="DUF6534"/>
    <property type="match status" value="1"/>
</dbReference>
<evidence type="ECO:0000259" key="2">
    <source>
        <dbReference type="Pfam" id="PF20152"/>
    </source>
</evidence>
<dbReference type="Proteomes" id="UP000076761">
    <property type="component" value="Unassembled WGS sequence"/>
</dbReference>
<proteinExistence type="predicted"/>
<keyword evidence="1" id="KW-0472">Membrane</keyword>
<keyword evidence="1" id="KW-0812">Transmembrane</keyword>
<gene>
    <name evidence="3" type="ORF">NEOLEDRAFT_828315</name>
</gene>
<keyword evidence="1" id="KW-1133">Transmembrane helix</keyword>
<keyword evidence="4" id="KW-1185">Reference proteome</keyword>
<feature type="domain" description="DUF6534" evidence="2">
    <location>
        <begin position="342"/>
        <end position="416"/>
    </location>
</feature>
<evidence type="ECO:0000313" key="4">
    <source>
        <dbReference type="Proteomes" id="UP000076761"/>
    </source>
</evidence>
<evidence type="ECO:0000313" key="3">
    <source>
        <dbReference type="EMBL" id="KZT20689.1"/>
    </source>
</evidence>
<feature type="transmembrane region" description="Helical" evidence="1">
    <location>
        <begin position="288"/>
        <end position="311"/>
    </location>
</feature>
<dbReference type="EMBL" id="KV425616">
    <property type="protein sequence ID" value="KZT20689.1"/>
    <property type="molecule type" value="Genomic_DNA"/>
</dbReference>
<protein>
    <recommendedName>
        <fullName evidence="2">DUF6534 domain-containing protein</fullName>
    </recommendedName>
</protein>
<feature type="transmembrane region" description="Helical" evidence="1">
    <location>
        <begin position="376"/>
        <end position="401"/>
    </location>
</feature>
<organism evidence="3 4">
    <name type="scientific">Neolentinus lepideus HHB14362 ss-1</name>
    <dbReference type="NCBI Taxonomy" id="1314782"/>
    <lineage>
        <taxon>Eukaryota</taxon>
        <taxon>Fungi</taxon>
        <taxon>Dikarya</taxon>
        <taxon>Basidiomycota</taxon>
        <taxon>Agaricomycotina</taxon>
        <taxon>Agaricomycetes</taxon>
        <taxon>Gloeophyllales</taxon>
        <taxon>Gloeophyllaceae</taxon>
        <taxon>Neolentinus</taxon>
    </lineage>
</organism>
<dbReference type="AlphaFoldDB" id="A0A165P8U6"/>
<dbReference type="InterPro" id="IPR045339">
    <property type="entry name" value="DUF6534"/>
</dbReference>